<evidence type="ECO:0000313" key="3">
    <source>
        <dbReference type="EMBL" id="TBX49355.1"/>
    </source>
</evidence>
<dbReference type="SUPFAM" id="SSF55811">
    <property type="entry name" value="Nudix"/>
    <property type="match status" value="1"/>
</dbReference>
<dbReference type="SUPFAM" id="SSF81301">
    <property type="entry name" value="Nucleotidyltransferase"/>
    <property type="match status" value="1"/>
</dbReference>
<dbReference type="CDD" id="cd18875">
    <property type="entry name" value="NUDIX_Hydrolase"/>
    <property type="match status" value="1"/>
</dbReference>
<comment type="caution">
    <text evidence="3">The sequence shown here is derived from an EMBL/GenBank/DDBJ whole genome shotgun (WGS) entry which is preliminary data.</text>
</comment>
<proteinExistence type="predicted"/>
<evidence type="ECO:0000313" key="4">
    <source>
        <dbReference type="Proteomes" id="UP000292648"/>
    </source>
</evidence>
<dbReference type="Proteomes" id="UP000292648">
    <property type="component" value="Unassembled WGS sequence"/>
</dbReference>
<dbReference type="PANTHER" id="PTHR34822">
    <property type="entry name" value="GRPB DOMAIN PROTEIN (AFU_ORTHOLOGUE AFUA_1G01530)"/>
    <property type="match status" value="1"/>
</dbReference>
<dbReference type="InterPro" id="IPR043519">
    <property type="entry name" value="NT_sf"/>
</dbReference>
<name>A0A4Q9Y2U0_9LACO</name>
<organism evidence="3 4">
    <name type="scientific">Lactiplantibacillus paraplantarum</name>
    <dbReference type="NCBI Taxonomy" id="60520"/>
    <lineage>
        <taxon>Bacteria</taxon>
        <taxon>Bacillati</taxon>
        <taxon>Bacillota</taxon>
        <taxon>Bacilli</taxon>
        <taxon>Lactobacillales</taxon>
        <taxon>Lactobacillaceae</taxon>
        <taxon>Lactiplantibacillus</taxon>
    </lineage>
</organism>
<evidence type="ECO:0000256" key="1">
    <source>
        <dbReference type="ARBA" id="ARBA00022801"/>
    </source>
</evidence>
<dbReference type="InterPro" id="IPR007344">
    <property type="entry name" value="GrpB/CoaE"/>
</dbReference>
<dbReference type="Gene3D" id="3.90.79.10">
    <property type="entry name" value="Nucleoside Triphosphate Pyrophosphohydrolase"/>
    <property type="match status" value="1"/>
</dbReference>
<gene>
    <name evidence="3" type="ORF">EUZ87_03920</name>
</gene>
<dbReference type="Pfam" id="PF00293">
    <property type="entry name" value="NUDIX"/>
    <property type="match status" value="1"/>
</dbReference>
<dbReference type="AlphaFoldDB" id="A0A4Q9Y2U0"/>
<protein>
    <submittedName>
        <fullName evidence="3">NUDIX domain-containing protein</fullName>
    </submittedName>
</protein>
<dbReference type="InterPro" id="IPR000086">
    <property type="entry name" value="NUDIX_hydrolase_dom"/>
</dbReference>
<dbReference type="PROSITE" id="PS00893">
    <property type="entry name" value="NUDIX_BOX"/>
    <property type="match status" value="1"/>
</dbReference>
<dbReference type="InterPro" id="IPR015797">
    <property type="entry name" value="NUDIX_hydrolase-like_dom_sf"/>
</dbReference>
<feature type="domain" description="Nudix hydrolase" evidence="2">
    <location>
        <begin position="212"/>
        <end position="340"/>
    </location>
</feature>
<dbReference type="Pfam" id="PF04229">
    <property type="entry name" value="GrpB"/>
    <property type="match status" value="1"/>
</dbReference>
<dbReference type="InterPro" id="IPR020084">
    <property type="entry name" value="NUDIX_hydrolase_CS"/>
</dbReference>
<reference evidence="3 4" key="1">
    <citation type="submission" date="2019-01" db="EMBL/GenBank/DDBJ databases">
        <title>Draft genome sequence of Lactobacillus paraplantarum OSY-TC318, a Producer of the novel lantibiotic Paraplantaracin TC318.</title>
        <authorList>
            <person name="Hussein W.E."/>
            <person name="Huang E."/>
            <person name="Yousef A.E."/>
        </authorList>
    </citation>
    <scope>NUCLEOTIDE SEQUENCE [LARGE SCALE GENOMIC DNA]</scope>
    <source>
        <strain evidence="3 4">OSY-TC318</strain>
    </source>
</reference>
<dbReference type="GO" id="GO:0016787">
    <property type="term" value="F:hydrolase activity"/>
    <property type="evidence" value="ECO:0007669"/>
    <property type="project" value="UniProtKB-KW"/>
</dbReference>
<keyword evidence="1" id="KW-0378">Hydrolase</keyword>
<dbReference type="PANTHER" id="PTHR34822:SF1">
    <property type="entry name" value="GRPB FAMILY PROTEIN"/>
    <property type="match status" value="1"/>
</dbReference>
<evidence type="ECO:0000259" key="2">
    <source>
        <dbReference type="PROSITE" id="PS51462"/>
    </source>
</evidence>
<sequence>MICNHVFLLLLALKNTSFLFKTTQKVYPFNDFNVFNERRDSMQPIQLTTYQSDWQKQATEYQTLLRQQLQANLLKSSHVGSTAMPQLLARPTIDLALLVKDQAAAVATLHARPVAGTTHTYATQLAANNIHVIITTDEQHYQQLLTFRDYLNAHRTDGRKYTAIREKGVRNGQTDLAAYLQTKAAFMASINDKAQDWLATKDQHEHHDRTVRAELVNMCLITNPKTGDVLVENKIDAQWSGLTFPGGHVDRGESQVAAMKREVLEETGLSVDQLKLVGTVTWVENEDGDVSLGTLYTTSHYHGDLLAGSYEGAISWQPLDQLTPDKLAPGVDQILKVFTDGHANEAFWGFDDDQLRVY</sequence>
<accession>A0A4Q9Y2U0</accession>
<dbReference type="PROSITE" id="PS51462">
    <property type="entry name" value="NUDIX"/>
    <property type="match status" value="1"/>
</dbReference>
<dbReference type="Gene3D" id="3.30.460.10">
    <property type="entry name" value="Beta Polymerase, domain 2"/>
    <property type="match status" value="1"/>
</dbReference>
<dbReference type="EMBL" id="SEHH01000031">
    <property type="protein sequence ID" value="TBX49355.1"/>
    <property type="molecule type" value="Genomic_DNA"/>
</dbReference>